<organism evidence="2 3">
    <name type="scientific">Fasciola gigantica</name>
    <name type="common">Giant liver fluke</name>
    <dbReference type="NCBI Taxonomy" id="46835"/>
    <lineage>
        <taxon>Eukaryota</taxon>
        <taxon>Metazoa</taxon>
        <taxon>Spiralia</taxon>
        <taxon>Lophotrochozoa</taxon>
        <taxon>Platyhelminthes</taxon>
        <taxon>Trematoda</taxon>
        <taxon>Digenea</taxon>
        <taxon>Plagiorchiida</taxon>
        <taxon>Echinostomata</taxon>
        <taxon>Echinostomatoidea</taxon>
        <taxon>Fasciolidae</taxon>
        <taxon>Fasciola</taxon>
    </lineage>
</organism>
<dbReference type="Proteomes" id="UP000316759">
    <property type="component" value="Unassembled WGS sequence"/>
</dbReference>
<accession>A0A504YQ25</accession>
<keyword evidence="1" id="KW-0472">Membrane</keyword>
<keyword evidence="1" id="KW-1133">Transmembrane helix</keyword>
<feature type="transmembrane region" description="Helical" evidence="1">
    <location>
        <begin position="33"/>
        <end position="52"/>
    </location>
</feature>
<evidence type="ECO:0000256" key="1">
    <source>
        <dbReference type="SAM" id="Phobius"/>
    </source>
</evidence>
<reference evidence="2 3" key="1">
    <citation type="submission" date="2019-04" db="EMBL/GenBank/DDBJ databases">
        <title>Annotation for the trematode Fasciola gigantica.</title>
        <authorList>
            <person name="Choi Y.-J."/>
        </authorList>
    </citation>
    <scope>NUCLEOTIDE SEQUENCE [LARGE SCALE GENOMIC DNA]</scope>
    <source>
        <strain evidence="2">Uganda_cow_1</strain>
    </source>
</reference>
<dbReference type="AlphaFoldDB" id="A0A504YQ25"/>
<name>A0A504YQ25_FASGI</name>
<evidence type="ECO:0000313" key="2">
    <source>
        <dbReference type="EMBL" id="TPP63474.1"/>
    </source>
</evidence>
<feature type="transmembrane region" description="Helical" evidence="1">
    <location>
        <begin position="72"/>
        <end position="96"/>
    </location>
</feature>
<comment type="caution">
    <text evidence="2">The sequence shown here is derived from an EMBL/GenBank/DDBJ whole genome shotgun (WGS) entry which is preliminary data.</text>
</comment>
<feature type="transmembrane region" description="Helical" evidence="1">
    <location>
        <begin position="103"/>
        <end position="127"/>
    </location>
</feature>
<evidence type="ECO:0000313" key="3">
    <source>
        <dbReference type="Proteomes" id="UP000316759"/>
    </source>
</evidence>
<proteinExistence type="predicted"/>
<keyword evidence="3" id="KW-1185">Reference proteome</keyword>
<dbReference type="EMBL" id="SUNJ01005621">
    <property type="protein sequence ID" value="TPP63474.1"/>
    <property type="molecule type" value="Genomic_DNA"/>
</dbReference>
<keyword evidence="1" id="KW-0812">Transmembrane</keyword>
<protein>
    <submittedName>
        <fullName evidence="2">Uncharacterized protein</fullName>
    </submittedName>
</protein>
<gene>
    <name evidence="2" type="ORF">FGIG_12369</name>
</gene>
<sequence>MEDEQCKEASLLKFESEEADKMIGKNKVLSKKLVIYCGLLMLFSTVALVIGVTQVRIISRFSACTVHLISDILSACLVSCVTSLLSLIGLTSFCFSKRSSLKMLMISLTVVTFLLVRSFVITIFQIFEIGTTKLTEILILANGFMGGMLLLSAVLSLLIVYLIQNYEQDYIQLKNKEAFLADIDTDIVYI</sequence>
<feature type="transmembrane region" description="Helical" evidence="1">
    <location>
        <begin position="139"/>
        <end position="163"/>
    </location>
</feature>